<sequence length="536" mass="57388">MTLPPNQPVRSFAPGSPERASLIAELARQRANPRRVLPVINGKKVDTGTSTDMREPHAHANSLGTYASAGAPEAQAAITAAIDARHDWSRMDTAARRAVFLRAAELLAGPFNDRLLAATMLAQSKTAFQSEIDASCELIDFLRFNVAFAEQIEAMQPLSSPAERNRLEHRPLDGFVFAAAPFNFTAIAGNLAIAPALMGNTVVWKPSERAVYSAAFLMDLFEAAGLPPGVINMLPAETPAAIGDTVFSSPHLAGVHFTGSTAAFDRIWQTVGSNVSRYRSYPRLVGETGGKDFVFAHVSADVDALVTALVRGAFDYQGQKCSAASRAYIPLSLWKPVTERLAEIVSSLTMGNVSDLTNFMGAVIDQRAYTQISAFLDHAASAPGHRKIAGAAPSDETGWFIPPTVIACTDPKSRIMTEEIFGPVLGLYAYPDGKLAETLALVDQSTPYALTGAIFAQDQAVINQLSLALRDSAGNFYINDKPTGAVVGRQPFGGGRRSGTNDKAGSPFNLLRWSSPRTVKETFVPPVSHLYPHMAG</sequence>
<dbReference type="GO" id="GO:0010133">
    <property type="term" value="P:L-proline catabolic process to L-glutamate"/>
    <property type="evidence" value="ECO:0007669"/>
    <property type="project" value="UniProtKB-UniPathway"/>
</dbReference>
<evidence type="ECO:0000256" key="5">
    <source>
        <dbReference type="ARBA" id="ARBA00023027"/>
    </source>
</evidence>
<dbReference type="OrthoDB" id="9802947at2"/>
<evidence type="ECO:0000313" key="11">
    <source>
        <dbReference type="Proteomes" id="UP000025061"/>
    </source>
</evidence>
<dbReference type="InterPro" id="IPR016162">
    <property type="entry name" value="Ald_DH_N"/>
</dbReference>
<evidence type="ECO:0000256" key="1">
    <source>
        <dbReference type="ARBA" id="ARBA00004786"/>
    </source>
</evidence>
<dbReference type="GO" id="GO:0009898">
    <property type="term" value="C:cytoplasmic side of plasma membrane"/>
    <property type="evidence" value="ECO:0007669"/>
    <property type="project" value="TreeGrafter"/>
</dbReference>
<reference evidence="10 11" key="1">
    <citation type="submission" date="2013-04" db="EMBL/GenBank/DDBJ databases">
        <title>Hyphomonas hirschiana VP5 Genome Sequencing.</title>
        <authorList>
            <person name="Lai Q."/>
            <person name="Shao Z."/>
        </authorList>
    </citation>
    <scope>NUCLEOTIDE SEQUENCE [LARGE SCALE GENOMIC DNA]</scope>
    <source>
        <strain evidence="10 11">VP5</strain>
    </source>
</reference>
<evidence type="ECO:0000256" key="6">
    <source>
        <dbReference type="ARBA" id="ARBA00023062"/>
    </source>
</evidence>
<evidence type="ECO:0000313" key="10">
    <source>
        <dbReference type="EMBL" id="KCZ86728.1"/>
    </source>
</evidence>
<dbReference type="NCBIfam" id="TIGR01236">
    <property type="entry name" value="D1pyr5carbox1"/>
    <property type="match status" value="1"/>
</dbReference>
<keyword evidence="5" id="KW-0520">NAD</keyword>
<dbReference type="InterPro" id="IPR016161">
    <property type="entry name" value="Ald_DH/histidinol_DH"/>
</dbReference>
<keyword evidence="6" id="KW-0642">Proline metabolism</keyword>
<dbReference type="Proteomes" id="UP000025061">
    <property type="component" value="Unassembled WGS sequence"/>
</dbReference>
<dbReference type="PATRIC" id="fig|1280951.3.peg.3385"/>
<comment type="pathway">
    <text evidence="1">Amino-acid degradation; L-proline degradation into L-glutamate; L-glutamate from L-proline: step 2/2.</text>
</comment>
<dbReference type="GO" id="GO:0003842">
    <property type="term" value="F:L-glutamate gamma-semialdehyde dehydrogenase activity"/>
    <property type="evidence" value="ECO:0007669"/>
    <property type="project" value="UniProtKB-EC"/>
</dbReference>
<dbReference type="EC" id="1.2.1.88" evidence="3"/>
<dbReference type="SUPFAM" id="SSF53720">
    <property type="entry name" value="ALDH-like"/>
    <property type="match status" value="1"/>
</dbReference>
<dbReference type="GO" id="GO:0004657">
    <property type="term" value="F:proline dehydrogenase activity"/>
    <property type="evidence" value="ECO:0007669"/>
    <property type="project" value="UniProtKB-ARBA"/>
</dbReference>
<keyword evidence="4" id="KW-0560">Oxidoreductase</keyword>
<dbReference type="InterPro" id="IPR050485">
    <property type="entry name" value="Proline_metab_enzyme"/>
</dbReference>
<accession>A0A059F850</accession>
<dbReference type="AlphaFoldDB" id="A0A059F850"/>
<comment type="similarity">
    <text evidence="2">Belongs to the aldehyde dehydrogenase family.</text>
</comment>
<dbReference type="InterPro" id="IPR005931">
    <property type="entry name" value="P5CDH/ALDH4A1"/>
</dbReference>
<dbReference type="Gene3D" id="3.40.605.10">
    <property type="entry name" value="Aldehyde Dehydrogenase, Chain A, domain 1"/>
    <property type="match status" value="1"/>
</dbReference>
<dbReference type="Gene3D" id="3.40.309.10">
    <property type="entry name" value="Aldehyde Dehydrogenase, Chain A, domain 2"/>
    <property type="match status" value="1"/>
</dbReference>
<organism evidence="10 11">
    <name type="scientific">Hyphomonas hirschiana VP5</name>
    <dbReference type="NCBI Taxonomy" id="1280951"/>
    <lineage>
        <taxon>Bacteria</taxon>
        <taxon>Pseudomonadati</taxon>
        <taxon>Pseudomonadota</taxon>
        <taxon>Alphaproteobacteria</taxon>
        <taxon>Hyphomonadales</taxon>
        <taxon>Hyphomonadaceae</taxon>
        <taxon>Hyphomonas</taxon>
    </lineage>
</organism>
<gene>
    <name evidence="10" type="ORF">HHI_16796</name>
</gene>
<evidence type="ECO:0000256" key="7">
    <source>
        <dbReference type="ARBA" id="ARBA00032259"/>
    </source>
</evidence>
<comment type="caution">
    <text evidence="10">The sequence shown here is derived from an EMBL/GenBank/DDBJ whole genome shotgun (WGS) entry which is preliminary data.</text>
</comment>
<evidence type="ECO:0000259" key="9">
    <source>
        <dbReference type="Pfam" id="PF00171"/>
    </source>
</evidence>
<dbReference type="EMBL" id="ARYI01000022">
    <property type="protein sequence ID" value="KCZ86728.1"/>
    <property type="molecule type" value="Genomic_DNA"/>
</dbReference>
<dbReference type="Pfam" id="PF00171">
    <property type="entry name" value="Aldedh"/>
    <property type="match status" value="1"/>
</dbReference>
<evidence type="ECO:0000256" key="3">
    <source>
        <dbReference type="ARBA" id="ARBA00012884"/>
    </source>
</evidence>
<comment type="catalytic activity">
    <reaction evidence="8">
        <text>L-glutamate 5-semialdehyde + NAD(+) + H2O = L-glutamate + NADH + 2 H(+)</text>
        <dbReference type="Rhea" id="RHEA:30235"/>
        <dbReference type="ChEBI" id="CHEBI:15377"/>
        <dbReference type="ChEBI" id="CHEBI:15378"/>
        <dbReference type="ChEBI" id="CHEBI:29985"/>
        <dbReference type="ChEBI" id="CHEBI:57540"/>
        <dbReference type="ChEBI" id="CHEBI:57945"/>
        <dbReference type="ChEBI" id="CHEBI:58066"/>
        <dbReference type="EC" id="1.2.1.88"/>
    </reaction>
</comment>
<feature type="domain" description="Aldehyde dehydrogenase" evidence="9">
    <location>
        <begin position="51"/>
        <end position="516"/>
    </location>
</feature>
<dbReference type="FunFam" id="3.40.605.10:FF:000006">
    <property type="entry name" value="1-pyrroline-5-carboxylate dehydrogenase"/>
    <property type="match status" value="1"/>
</dbReference>
<dbReference type="PANTHER" id="PTHR42862:SF1">
    <property type="entry name" value="DELTA-1-PYRROLINE-5-CARBOXYLATE DEHYDROGENASE 2, ISOFORM A-RELATED"/>
    <property type="match status" value="1"/>
</dbReference>
<dbReference type="FunFam" id="3.40.309.10:FF:000005">
    <property type="entry name" value="1-pyrroline-5-carboxylate dehydrogenase 1"/>
    <property type="match status" value="1"/>
</dbReference>
<name>A0A059F850_9PROT</name>
<evidence type="ECO:0000256" key="4">
    <source>
        <dbReference type="ARBA" id="ARBA00023002"/>
    </source>
</evidence>
<dbReference type="RefSeq" id="WP_011647326.1">
    <property type="nucleotide sequence ID" value="NZ_ARYI01000022.1"/>
</dbReference>
<dbReference type="UniPathway" id="UPA00261">
    <property type="reaction ID" value="UER00374"/>
</dbReference>
<proteinExistence type="inferred from homology"/>
<protein>
    <recommendedName>
        <fullName evidence="7">L-glutamate gamma-semialdehyde dehydrogenase</fullName>
        <ecNumber evidence="3">1.2.1.88</ecNumber>
    </recommendedName>
    <alternativeName>
        <fullName evidence="7">L-glutamate gamma-semialdehyde dehydrogenase</fullName>
    </alternativeName>
</protein>
<dbReference type="PANTHER" id="PTHR42862">
    <property type="entry name" value="DELTA-1-PYRROLINE-5-CARBOXYLATE DEHYDROGENASE 1, ISOFORM A-RELATED"/>
    <property type="match status" value="1"/>
</dbReference>
<evidence type="ECO:0000256" key="8">
    <source>
        <dbReference type="ARBA" id="ARBA00048142"/>
    </source>
</evidence>
<evidence type="ECO:0000256" key="2">
    <source>
        <dbReference type="ARBA" id="ARBA00009986"/>
    </source>
</evidence>
<dbReference type="CDD" id="cd07123">
    <property type="entry name" value="ALDH_F4-17_P5CDH"/>
    <property type="match status" value="1"/>
</dbReference>
<dbReference type="InterPro" id="IPR016163">
    <property type="entry name" value="Ald_DH_C"/>
</dbReference>
<dbReference type="PROSITE" id="PS00070">
    <property type="entry name" value="ALDEHYDE_DEHYDR_CYS"/>
    <property type="match status" value="1"/>
</dbReference>
<dbReference type="InterPro" id="IPR016160">
    <property type="entry name" value="Ald_DH_CS_CYS"/>
</dbReference>
<keyword evidence="11" id="KW-1185">Reference proteome</keyword>
<dbReference type="InterPro" id="IPR015590">
    <property type="entry name" value="Aldehyde_DH_dom"/>
</dbReference>